<reference evidence="1 2" key="2">
    <citation type="submission" date="2018-01" db="EMBL/GenBank/DDBJ databases">
        <title>Genomic study of Klebsiella pneumoniae.</title>
        <authorList>
            <person name="Yang Y."/>
            <person name="Bicalho R."/>
        </authorList>
    </citation>
    <scope>NUCLEOTIDE SEQUENCE [LARGE SCALE GENOMIC DNA]</scope>
    <source>
        <strain evidence="1 2">A11</strain>
    </source>
</reference>
<proteinExistence type="predicted"/>
<protein>
    <submittedName>
        <fullName evidence="1">Multidrug transporter</fullName>
    </submittedName>
</protein>
<dbReference type="Proteomes" id="UP000234505">
    <property type="component" value="Unassembled WGS sequence"/>
</dbReference>
<dbReference type="Gene3D" id="1.20.1600.10">
    <property type="entry name" value="Outer membrane efflux proteins (OEP)"/>
    <property type="match status" value="1"/>
</dbReference>
<dbReference type="EMBL" id="PIDS01000198">
    <property type="protein sequence ID" value="PLL42262.1"/>
    <property type="molecule type" value="Genomic_DNA"/>
</dbReference>
<feature type="non-terminal residue" evidence="1">
    <location>
        <position position="67"/>
    </location>
</feature>
<sequence length="67" mass="7177">MFRFTLVFVALLTAGCVSLDPHYERPAAPVPATLPGSHGEATAVVSDWQQVVNDARLKKVVNIALTS</sequence>
<accession>A0A2J4RG25</accession>
<evidence type="ECO:0000313" key="2">
    <source>
        <dbReference type="Proteomes" id="UP000234505"/>
    </source>
</evidence>
<reference evidence="1 2" key="1">
    <citation type="submission" date="2017-11" db="EMBL/GenBank/DDBJ databases">
        <authorList>
            <person name="Han C.G."/>
        </authorList>
    </citation>
    <scope>NUCLEOTIDE SEQUENCE [LARGE SCALE GENOMIC DNA]</scope>
    <source>
        <strain evidence="1 2">A11</strain>
    </source>
</reference>
<gene>
    <name evidence="1" type="ORF">CWN50_08450</name>
</gene>
<comment type="caution">
    <text evidence="1">The sequence shown here is derived from an EMBL/GenBank/DDBJ whole genome shotgun (WGS) entry which is preliminary data.</text>
</comment>
<dbReference type="AlphaFoldDB" id="A0A2J4RG25"/>
<organism evidence="1 2">
    <name type="scientific">Klebsiella michiganensis</name>
    <dbReference type="NCBI Taxonomy" id="1134687"/>
    <lineage>
        <taxon>Bacteria</taxon>
        <taxon>Pseudomonadati</taxon>
        <taxon>Pseudomonadota</taxon>
        <taxon>Gammaproteobacteria</taxon>
        <taxon>Enterobacterales</taxon>
        <taxon>Enterobacteriaceae</taxon>
        <taxon>Klebsiella/Raoultella group</taxon>
        <taxon>Klebsiella</taxon>
    </lineage>
</organism>
<name>A0A2J4RG25_9ENTR</name>
<dbReference type="PROSITE" id="PS51257">
    <property type="entry name" value="PROKAR_LIPOPROTEIN"/>
    <property type="match status" value="1"/>
</dbReference>
<evidence type="ECO:0000313" key="1">
    <source>
        <dbReference type="EMBL" id="PLL42262.1"/>
    </source>
</evidence>